<organism evidence="2 3">
    <name type="scientific">Odynerus spinipes</name>
    <dbReference type="NCBI Taxonomy" id="1348599"/>
    <lineage>
        <taxon>Eukaryota</taxon>
        <taxon>Metazoa</taxon>
        <taxon>Ecdysozoa</taxon>
        <taxon>Arthropoda</taxon>
        <taxon>Hexapoda</taxon>
        <taxon>Insecta</taxon>
        <taxon>Pterygota</taxon>
        <taxon>Neoptera</taxon>
        <taxon>Endopterygota</taxon>
        <taxon>Hymenoptera</taxon>
        <taxon>Apocrita</taxon>
        <taxon>Aculeata</taxon>
        <taxon>Vespoidea</taxon>
        <taxon>Vespidae</taxon>
        <taxon>Eumeninae</taxon>
        <taxon>Odynerus</taxon>
    </lineage>
</organism>
<evidence type="ECO:0000313" key="2">
    <source>
        <dbReference type="EMBL" id="KAK2576486.1"/>
    </source>
</evidence>
<reference evidence="2" key="1">
    <citation type="submission" date="2021-08" db="EMBL/GenBank/DDBJ databases">
        <authorList>
            <person name="Misof B."/>
            <person name="Oliver O."/>
            <person name="Podsiadlowski L."/>
            <person name="Donath A."/>
            <person name="Peters R."/>
            <person name="Mayer C."/>
            <person name="Rust J."/>
            <person name="Gunkel S."/>
            <person name="Lesny P."/>
            <person name="Martin S."/>
            <person name="Oeyen J.P."/>
            <person name="Petersen M."/>
            <person name="Panagiotis P."/>
            <person name="Wilbrandt J."/>
            <person name="Tanja T."/>
        </authorList>
    </citation>
    <scope>NUCLEOTIDE SEQUENCE</scope>
    <source>
        <strain evidence="2">GBR_01_08_01A</strain>
        <tissue evidence="2">Thorax + abdomen</tissue>
    </source>
</reference>
<accession>A0AAD9RCG5</accession>
<name>A0AAD9RCG5_9HYME</name>
<sequence>MGFRRIRETRCYPGSRAQRAMMEGGPEPGPLSRRDDKRRENAPKRGMERGGGELRIANFLRTLIVQ</sequence>
<keyword evidence="3" id="KW-1185">Reference proteome</keyword>
<feature type="compositionally biased region" description="Basic and acidic residues" evidence="1">
    <location>
        <begin position="32"/>
        <end position="52"/>
    </location>
</feature>
<comment type="caution">
    <text evidence="2">The sequence shown here is derived from an EMBL/GenBank/DDBJ whole genome shotgun (WGS) entry which is preliminary data.</text>
</comment>
<proteinExistence type="predicted"/>
<feature type="region of interest" description="Disordered" evidence="1">
    <location>
        <begin position="1"/>
        <end position="53"/>
    </location>
</feature>
<feature type="compositionally biased region" description="Basic and acidic residues" evidence="1">
    <location>
        <begin position="1"/>
        <end position="10"/>
    </location>
</feature>
<reference evidence="2" key="2">
    <citation type="journal article" date="2023" name="Commun. Biol.">
        <title>Intrasexual cuticular hydrocarbon dimorphism in a wasp sheds light on hydrocarbon biosynthesis genes in Hymenoptera.</title>
        <authorList>
            <person name="Moris V.C."/>
            <person name="Podsiadlowski L."/>
            <person name="Martin S."/>
            <person name="Oeyen J.P."/>
            <person name="Donath A."/>
            <person name="Petersen M."/>
            <person name="Wilbrandt J."/>
            <person name="Misof B."/>
            <person name="Liedtke D."/>
            <person name="Thamm M."/>
            <person name="Scheiner R."/>
            <person name="Schmitt T."/>
            <person name="Niehuis O."/>
        </authorList>
    </citation>
    <scope>NUCLEOTIDE SEQUENCE</scope>
    <source>
        <strain evidence="2">GBR_01_08_01A</strain>
    </source>
</reference>
<evidence type="ECO:0000256" key="1">
    <source>
        <dbReference type="SAM" id="MobiDB-lite"/>
    </source>
</evidence>
<evidence type="ECO:0000313" key="3">
    <source>
        <dbReference type="Proteomes" id="UP001258017"/>
    </source>
</evidence>
<dbReference type="Proteomes" id="UP001258017">
    <property type="component" value="Unassembled WGS sequence"/>
</dbReference>
<gene>
    <name evidence="2" type="ORF">KPH14_005814</name>
</gene>
<protein>
    <submittedName>
        <fullName evidence="2">Uncharacterized protein</fullName>
    </submittedName>
</protein>
<dbReference type="EMBL" id="JAIFRP010004406">
    <property type="protein sequence ID" value="KAK2576486.1"/>
    <property type="molecule type" value="Genomic_DNA"/>
</dbReference>
<dbReference type="AlphaFoldDB" id="A0AAD9RCG5"/>